<dbReference type="Gene3D" id="3.40.30.60">
    <property type="entry name" value="FHIPEP family, domain 1"/>
    <property type="match status" value="1"/>
</dbReference>
<keyword evidence="3" id="KW-1003">Cell membrane</keyword>
<evidence type="ECO:0000256" key="1">
    <source>
        <dbReference type="ARBA" id="ARBA00004651"/>
    </source>
</evidence>
<feature type="transmembrane region" description="Helical" evidence="7">
    <location>
        <begin position="113"/>
        <end position="139"/>
    </location>
</feature>
<dbReference type="GO" id="GO:0005886">
    <property type="term" value="C:plasma membrane"/>
    <property type="evidence" value="ECO:0007669"/>
    <property type="project" value="UniProtKB-SubCell"/>
</dbReference>
<keyword evidence="5 7" id="KW-1133">Transmembrane helix</keyword>
<feature type="transmembrane region" description="Helical" evidence="7">
    <location>
        <begin position="310"/>
        <end position="326"/>
    </location>
</feature>
<accession>A0A7T3V3X5</accession>
<evidence type="ECO:0000313" key="8">
    <source>
        <dbReference type="EMBL" id="QPZ99981.1"/>
    </source>
</evidence>
<feature type="transmembrane region" description="Helical" evidence="7">
    <location>
        <begin position="283"/>
        <end position="304"/>
    </location>
</feature>
<sequence>MPEKQTLGKTIFSFITSNILPVAALVVVMFMFIPLGKTVIDIMMVLNLAVSFVILLTVVYMKRAADFSSFPRVVLLVTLFGLAINVASTRNILMNPVSPSGIMTGQSEMVQAFANIVAGDNVIIGFIIFIILIVVQVLVVTKGADRVSEVSARFTLDSMNSKMFVIQNQMQSGSITEDEANLKIAQLRQEIDFYSAMDGSSKFVSGNVKAGIFITVVNLVGGMITGIMAGLSPMVALNSYAKLTIGDGLMSQLPALLLSFSTGLLVTGSSSEEFLSDQLKKQFSLDGTIYCIVGAALAVLGFAFHNGSTFYLVGIGAVLVIFGARIKKSQETQAVAKKAAEAESRFKKQTGGGPEDLSPVVKLDELSLEIGYALFPLVDKEKGAEILERITKIRREEAHDLGLVVPPIHIIDQMELEPEEYSFKIRGIEVGRSRLKIGYYMCLNTGNVPKDKIIVGEQTRDPAFGMEAIWLPESRKLEAEKAGYAVIDLPTILATHLTELIKRHAANILTRQEVKNIVEKIRESNPVVVDEVMSGEHKFTYGEIEAVLKNLLAEQVSIRNMVTILETLGDYGKITRDIWQLSEKVREALGAQICSQYVDENKVLHVMNLSQELSQKILEHRAEVPGKKPFVAFDPVDARRFISAMGKYISAVRDRNFLPIVLCPDEVRLLVKSATEREIPGLVVLSIGEVMAAGPDIKVEALGEINEQ</sequence>
<reference evidence="8 9" key="1">
    <citation type="submission" date="2020-11" db="EMBL/GenBank/DDBJ databases">
        <title>Treponema Peruensis nv. sp., first commensal Treponema isolated from human feces.</title>
        <authorList>
            <person name="Belkhou C."/>
            <person name="Raes J."/>
        </authorList>
    </citation>
    <scope>NUCLEOTIDE SEQUENCE [LARGE SCALE GENOMIC DNA]</scope>
    <source>
        <strain evidence="8 9">RCC2812</strain>
    </source>
</reference>
<dbReference type="PANTHER" id="PTHR30161:SF1">
    <property type="entry name" value="FLAGELLAR BIOSYNTHESIS PROTEIN FLHA-RELATED"/>
    <property type="match status" value="1"/>
</dbReference>
<dbReference type="Proteomes" id="UP000595224">
    <property type="component" value="Chromosome"/>
</dbReference>
<keyword evidence="9" id="KW-1185">Reference proteome</keyword>
<feature type="transmembrane region" description="Helical" evidence="7">
    <location>
        <begin position="210"/>
        <end position="231"/>
    </location>
</feature>
<comment type="subcellular location">
    <subcellularLocation>
        <location evidence="1">Cell membrane</location>
        <topology evidence="1">Multi-pass membrane protein</topology>
    </subcellularLocation>
</comment>
<evidence type="ECO:0000256" key="5">
    <source>
        <dbReference type="ARBA" id="ARBA00022989"/>
    </source>
</evidence>
<evidence type="ECO:0000256" key="4">
    <source>
        <dbReference type="ARBA" id="ARBA00022692"/>
    </source>
</evidence>
<evidence type="ECO:0000256" key="3">
    <source>
        <dbReference type="ARBA" id="ARBA00022475"/>
    </source>
</evidence>
<dbReference type="KEGG" id="tper:IWA51_06750"/>
<dbReference type="Pfam" id="PF00771">
    <property type="entry name" value="FHIPEP"/>
    <property type="match status" value="1"/>
</dbReference>
<dbReference type="PIRSF" id="PIRSF005419">
    <property type="entry name" value="FlhA"/>
    <property type="match status" value="1"/>
</dbReference>
<dbReference type="RefSeq" id="WP_198441872.1">
    <property type="nucleotide sequence ID" value="NZ_CBCSHE010000003.1"/>
</dbReference>
<feature type="transmembrane region" description="Helical" evidence="7">
    <location>
        <begin position="39"/>
        <end position="61"/>
    </location>
</feature>
<dbReference type="AlphaFoldDB" id="A0A7T3V3X5"/>
<dbReference type="Gene3D" id="3.40.50.12790">
    <property type="entry name" value="FHIPEP family, domain 4"/>
    <property type="match status" value="1"/>
</dbReference>
<gene>
    <name evidence="8" type="ORF">IWA51_06750</name>
</gene>
<dbReference type="InterPro" id="IPR042194">
    <property type="entry name" value="FHIPEP_1"/>
</dbReference>
<dbReference type="InterPro" id="IPR042196">
    <property type="entry name" value="FHIPEP_4"/>
</dbReference>
<comment type="similarity">
    <text evidence="2">Belongs to the FHIPEP (flagella/HR/invasion proteins export pore) family.</text>
</comment>
<dbReference type="InterPro" id="IPR001712">
    <property type="entry name" value="T3SS_FHIPEP"/>
</dbReference>
<evidence type="ECO:0000313" key="9">
    <source>
        <dbReference type="Proteomes" id="UP000595224"/>
    </source>
</evidence>
<feature type="transmembrane region" description="Helical" evidence="7">
    <location>
        <begin position="73"/>
        <end position="93"/>
    </location>
</feature>
<dbReference type="GO" id="GO:0044780">
    <property type="term" value="P:bacterial-type flagellum assembly"/>
    <property type="evidence" value="ECO:0007669"/>
    <property type="project" value="TreeGrafter"/>
</dbReference>
<keyword evidence="6 7" id="KW-0472">Membrane</keyword>
<dbReference type="InterPro" id="IPR042193">
    <property type="entry name" value="FHIPEP_3"/>
</dbReference>
<dbReference type="EMBL" id="CP064936">
    <property type="protein sequence ID" value="QPZ99981.1"/>
    <property type="molecule type" value="Genomic_DNA"/>
</dbReference>
<organism evidence="8 9">
    <name type="scientific">Treponema peruense</name>
    <dbReference type="NCBI Taxonomy" id="2787628"/>
    <lineage>
        <taxon>Bacteria</taxon>
        <taxon>Pseudomonadati</taxon>
        <taxon>Spirochaetota</taxon>
        <taxon>Spirochaetia</taxon>
        <taxon>Spirochaetales</taxon>
        <taxon>Treponemataceae</taxon>
        <taxon>Treponema</taxon>
    </lineage>
</organism>
<feature type="transmembrane region" description="Helical" evidence="7">
    <location>
        <begin position="12"/>
        <end position="33"/>
    </location>
</feature>
<keyword evidence="4 7" id="KW-0812">Transmembrane</keyword>
<dbReference type="Gene3D" id="1.10.8.540">
    <property type="entry name" value="FHIPEP family, domain 3"/>
    <property type="match status" value="1"/>
</dbReference>
<name>A0A7T3V3X5_9SPIR</name>
<evidence type="ECO:0000256" key="2">
    <source>
        <dbReference type="ARBA" id="ARBA00008835"/>
    </source>
</evidence>
<dbReference type="GO" id="GO:0009306">
    <property type="term" value="P:protein secretion"/>
    <property type="evidence" value="ECO:0007669"/>
    <property type="project" value="InterPro"/>
</dbReference>
<dbReference type="PRINTS" id="PR00949">
    <property type="entry name" value="TYPE3IMAPROT"/>
</dbReference>
<dbReference type="PANTHER" id="PTHR30161">
    <property type="entry name" value="FLAGELLAR EXPORT PROTEIN, MEMBRANE FLHA SUBUNIT-RELATED"/>
    <property type="match status" value="1"/>
</dbReference>
<protein>
    <submittedName>
        <fullName evidence="8">FHIPEP family type III secretion protein</fullName>
    </submittedName>
</protein>
<evidence type="ECO:0000256" key="7">
    <source>
        <dbReference type="SAM" id="Phobius"/>
    </source>
</evidence>
<feature type="transmembrane region" description="Helical" evidence="7">
    <location>
        <begin position="251"/>
        <end position="271"/>
    </location>
</feature>
<proteinExistence type="inferred from homology"/>
<evidence type="ECO:0000256" key="6">
    <source>
        <dbReference type="ARBA" id="ARBA00023136"/>
    </source>
</evidence>